<gene>
    <name evidence="1" type="ORF">HMPREF9957_1825</name>
</gene>
<dbReference type="EMBL" id="AFQV01000023">
    <property type="protein sequence ID" value="EGP67915.1"/>
    <property type="molecule type" value="Genomic_DNA"/>
</dbReference>
<evidence type="ECO:0000313" key="1">
    <source>
        <dbReference type="EMBL" id="EGP67915.1"/>
    </source>
</evidence>
<proteinExistence type="predicted"/>
<dbReference type="AlphaFoldDB" id="F9HP09"/>
<reference evidence="1 2" key="1">
    <citation type="submission" date="2011-05" db="EMBL/GenBank/DDBJ databases">
        <authorList>
            <person name="Durkin A.S."/>
            <person name="Radune D."/>
            <person name="Hostetler J."/>
            <person name="Torralba M."/>
            <person name="Gillis M."/>
            <person name="Methe B."/>
            <person name="Sutton G."/>
            <person name="Nelson K.E."/>
        </authorList>
    </citation>
    <scope>NUCLEOTIDE SEQUENCE [LARGE SCALE GENOMIC DNA]</scope>
    <source>
        <strain evidence="1 2">SK1080</strain>
    </source>
</reference>
<name>F9HP09_STRMT</name>
<dbReference type="PATRIC" id="fig|1008453.3.peg.1406"/>
<evidence type="ECO:0000313" key="2">
    <source>
        <dbReference type="Proteomes" id="UP000004568"/>
    </source>
</evidence>
<accession>F9HP09</accession>
<dbReference type="RefSeq" id="WP_004242593.1">
    <property type="nucleotide sequence ID" value="NZ_AFQV01000023.1"/>
</dbReference>
<protein>
    <recommendedName>
        <fullName evidence="3">Chlorohydrolase</fullName>
    </recommendedName>
</protein>
<sequence length="46" mass="5307">MKIKEQIRKLATGCSKYSFEVVDRTDEVSSKHGFEVVDRETGQKVF</sequence>
<organism evidence="1 2">
    <name type="scientific">Streptococcus mitis SK1080</name>
    <dbReference type="NCBI Taxonomy" id="1008453"/>
    <lineage>
        <taxon>Bacteria</taxon>
        <taxon>Bacillati</taxon>
        <taxon>Bacillota</taxon>
        <taxon>Bacilli</taxon>
        <taxon>Lactobacillales</taxon>
        <taxon>Streptococcaceae</taxon>
        <taxon>Streptococcus</taxon>
        <taxon>Streptococcus mitis group</taxon>
    </lineage>
</organism>
<dbReference type="Proteomes" id="UP000004568">
    <property type="component" value="Unassembled WGS sequence"/>
</dbReference>
<comment type="caution">
    <text evidence="1">The sequence shown here is derived from an EMBL/GenBank/DDBJ whole genome shotgun (WGS) entry which is preliminary data.</text>
</comment>
<evidence type="ECO:0008006" key="3">
    <source>
        <dbReference type="Google" id="ProtNLM"/>
    </source>
</evidence>